<evidence type="ECO:0000313" key="2">
    <source>
        <dbReference type="EMBL" id="KAJ3487328.1"/>
    </source>
</evidence>
<keyword evidence="3" id="KW-1185">Reference proteome</keyword>
<evidence type="ECO:0000313" key="3">
    <source>
        <dbReference type="Proteomes" id="UP001212997"/>
    </source>
</evidence>
<accession>A0AAD5YKN9</accession>
<proteinExistence type="predicted"/>
<reference evidence="2" key="1">
    <citation type="submission" date="2022-07" db="EMBL/GenBank/DDBJ databases">
        <title>Genome Sequence of Physisporinus lineatus.</title>
        <authorList>
            <person name="Buettner E."/>
        </authorList>
    </citation>
    <scope>NUCLEOTIDE SEQUENCE</scope>
    <source>
        <strain evidence="2">VT162</strain>
    </source>
</reference>
<sequence length="189" mass="19810">MHIVRASPFTIHRSTLDDPDVVCSYTDISLVPVPCGDAGVAVAEDDSRLITDTEGEGGLSTTTTTSPPSPSGVFAPSLKGPIELSIFSKLGTGTCPPGLNNPPFTTAPPFKFLLPLPEAEPWIISPNSVGVGFHEERCKNFLDGFFLTLALYAARIAAVAAAVVAVTAEAFEIIELVVKVDVILGARCV</sequence>
<comment type="caution">
    <text evidence="2">The sequence shown here is derived from an EMBL/GenBank/DDBJ whole genome shotgun (WGS) entry which is preliminary data.</text>
</comment>
<name>A0AAD5YKN9_9APHY</name>
<dbReference type="Proteomes" id="UP001212997">
    <property type="component" value="Unassembled WGS sequence"/>
</dbReference>
<feature type="region of interest" description="Disordered" evidence="1">
    <location>
        <begin position="50"/>
        <end position="72"/>
    </location>
</feature>
<gene>
    <name evidence="2" type="ORF">NLI96_g3626</name>
</gene>
<evidence type="ECO:0000256" key="1">
    <source>
        <dbReference type="SAM" id="MobiDB-lite"/>
    </source>
</evidence>
<organism evidence="2 3">
    <name type="scientific">Meripilus lineatus</name>
    <dbReference type="NCBI Taxonomy" id="2056292"/>
    <lineage>
        <taxon>Eukaryota</taxon>
        <taxon>Fungi</taxon>
        <taxon>Dikarya</taxon>
        <taxon>Basidiomycota</taxon>
        <taxon>Agaricomycotina</taxon>
        <taxon>Agaricomycetes</taxon>
        <taxon>Polyporales</taxon>
        <taxon>Meripilaceae</taxon>
        <taxon>Meripilus</taxon>
    </lineage>
</organism>
<protein>
    <submittedName>
        <fullName evidence="2">Uncharacterized protein</fullName>
    </submittedName>
</protein>
<dbReference type="EMBL" id="JANAWD010000095">
    <property type="protein sequence ID" value="KAJ3487328.1"/>
    <property type="molecule type" value="Genomic_DNA"/>
</dbReference>
<dbReference type="AlphaFoldDB" id="A0AAD5YKN9"/>